<dbReference type="EMBL" id="CP015363">
    <property type="protein sequence ID" value="ARD84128.1"/>
    <property type="molecule type" value="Genomic_DNA"/>
</dbReference>
<evidence type="ECO:0000256" key="2">
    <source>
        <dbReference type="PROSITE-ProRule" id="PRU00117"/>
    </source>
</evidence>
<dbReference type="AlphaFoldDB" id="A0A1V0N1W8"/>
<dbReference type="PROSITE" id="PS50084">
    <property type="entry name" value="KH_TYPE_1"/>
    <property type="match status" value="1"/>
</dbReference>
<evidence type="ECO:0000256" key="1">
    <source>
        <dbReference type="ARBA" id="ARBA00022884"/>
    </source>
</evidence>
<dbReference type="PANTHER" id="PTHR12826:SF13">
    <property type="entry name" value="RNA-BINDING PROTEIN PNO1"/>
    <property type="match status" value="1"/>
</dbReference>
<dbReference type="SUPFAM" id="SSF54791">
    <property type="entry name" value="Eukaryotic type KH-domain (KH-domain type I)"/>
    <property type="match status" value="2"/>
</dbReference>
<dbReference type="NCBIfam" id="NF010331">
    <property type="entry name" value="PRK13763.2-1"/>
    <property type="match status" value="1"/>
</dbReference>
<keyword evidence="1 2" id="KW-0694">RNA-binding</keyword>
<dbReference type="RefSeq" id="WP_009887203.1">
    <property type="nucleotide sequence ID" value="NZ_CP015363.1"/>
</dbReference>
<organism evidence="4 5">
    <name type="scientific">Ferroplasma acidiphilum</name>
    <dbReference type="NCBI Taxonomy" id="74969"/>
    <lineage>
        <taxon>Archaea</taxon>
        <taxon>Methanobacteriati</taxon>
        <taxon>Thermoplasmatota</taxon>
        <taxon>Thermoplasmata</taxon>
        <taxon>Thermoplasmatales</taxon>
        <taxon>Ferroplasmaceae</taxon>
        <taxon>Ferroplasma</taxon>
    </lineage>
</organism>
<dbReference type="KEGG" id="fai:FAD_0200"/>
<dbReference type="InterPro" id="IPR004087">
    <property type="entry name" value="KH_dom"/>
</dbReference>
<dbReference type="PANTHER" id="PTHR12826">
    <property type="entry name" value="RIBONUCLEASE Y"/>
    <property type="match status" value="1"/>
</dbReference>
<dbReference type="InterPro" id="IPR036612">
    <property type="entry name" value="KH_dom_type_1_sf"/>
</dbReference>
<dbReference type="GeneID" id="16025346"/>
<evidence type="ECO:0000313" key="4">
    <source>
        <dbReference type="EMBL" id="ARD84128.1"/>
    </source>
</evidence>
<reference evidence="4 5" key="1">
    <citation type="submission" date="2011-10" db="EMBL/GenBank/DDBJ databases">
        <title>Metabolic and evolutionary patterns in the extreme acidophile Ferroplasma acidiphilum.</title>
        <authorList>
            <person name="Golyshina O.V."/>
            <person name="Kozyavkin S.A."/>
            <person name="Tatusov R.L."/>
            <person name="Slesarev A.I."/>
            <person name="Golyshin P.N."/>
        </authorList>
    </citation>
    <scope>NUCLEOTIDE SEQUENCE [LARGE SCALE GENOMIC DNA]</scope>
    <source>
        <strain evidence="5">Y</strain>
    </source>
</reference>
<evidence type="ECO:0000259" key="3">
    <source>
        <dbReference type="SMART" id="SM00322"/>
    </source>
</evidence>
<dbReference type="STRING" id="74969.FAD_0200"/>
<protein>
    <submittedName>
        <fullName evidence="4">Putative RNA-processing protein</fullName>
    </submittedName>
</protein>
<feature type="domain" description="K Homology" evidence="3">
    <location>
        <begin position="82"/>
        <end position="155"/>
    </location>
</feature>
<dbReference type="GO" id="GO:0003723">
    <property type="term" value="F:RNA binding"/>
    <property type="evidence" value="ECO:0007669"/>
    <property type="project" value="UniProtKB-UniRule"/>
</dbReference>
<keyword evidence="5" id="KW-1185">Reference proteome</keyword>
<evidence type="ECO:0000313" key="5">
    <source>
        <dbReference type="Proteomes" id="UP000192050"/>
    </source>
</evidence>
<dbReference type="Proteomes" id="UP000192050">
    <property type="component" value="Chromosome"/>
</dbReference>
<name>A0A1V0N1W8_9ARCH</name>
<dbReference type="CDD" id="cd22390">
    <property type="entry name" value="KH-I_Dim2p_like_rpt2"/>
    <property type="match status" value="1"/>
</dbReference>
<feature type="domain" description="K Homology" evidence="3">
    <location>
        <begin position="1"/>
        <end position="68"/>
    </location>
</feature>
<dbReference type="InterPro" id="IPR019964">
    <property type="entry name" value="KH_domain_protein_archaea"/>
</dbReference>
<sequence length="185" mass="20643">MLEIGNIKVPFARIGVLIGKEGTVKAKIEEEGKAKLDIDSENAIVTVYQKNDPLKALMALNVVQAIARGFNPEKAMLLFDDSVQLIVISIKEFVNKDAKRIKEIRGRLIGKEGHTREIIEELTGTYISISGNTVSILGDFISIQYAREAVNMILQGRKHKTVYSYLEKNVGELKFRKMEESFGGS</sequence>
<proteinExistence type="predicted"/>
<accession>A0A1V0N1W8</accession>
<dbReference type="NCBIfam" id="TIGR03665">
    <property type="entry name" value="arCOG04150"/>
    <property type="match status" value="1"/>
</dbReference>
<dbReference type="SMART" id="SM00322">
    <property type="entry name" value="KH"/>
    <property type="match status" value="2"/>
</dbReference>
<gene>
    <name evidence="4" type="ORF">FAD_0200</name>
</gene>
<dbReference type="InterPro" id="IPR055211">
    <property type="entry name" value="KH_PNO1_2nd"/>
</dbReference>
<dbReference type="Pfam" id="PF22891">
    <property type="entry name" value="KH_PNO1_2nd"/>
    <property type="match status" value="1"/>
</dbReference>
<dbReference type="Gene3D" id="3.30.1370.10">
    <property type="entry name" value="K Homology domain, type 1"/>
    <property type="match status" value="2"/>
</dbReference>